<evidence type="ECO:0000313" key="2">
    <source>
        <dbReference type="EMBL" id="KHO63445.1"/>
    </source>
</evidence>
<dbReference type="STRING" id="706570.PT85_17425"/>
<dbReference type="SUPFAM" id="SSF110997">
    <property type="entry name" value="Sporulation related repeat"/>
    <property type="match status" value="1"/>
</dbReference>
<keyword evidence="4" id="KW-1185">Reference proteome</keyword>
<sequence length="222" mass="24899">MRWVFLLLVALNIFYFVWTQQQPPSLAGDVVPFALVEGGKARIRLVSEHGNREGEQSPMTASGEICLYLGGFETDQRSSMLEQRLISLDIQAGQAVTNLESSKDYWVYLPPFGSRDAALRQFKELQARGIDSYLITQGDLSNGISLGIFSGQDSAVSLLERIRAMGYGAELRELVRERREHWVRVPARDSVLVGDDLLSRLVQDFPGMRHQMLPCASPIARE</sequence>
<protein>
    <submittedName>
        <fullName evidence="3">Sporulation related domain-containing protein</fullName>
    </submittedName>
</protein>
<accession>A0A0B2CZ65</accession>
<dbReference type="AlphaFoldDB" id="A0A0B2CZ65"/>
<evidence type="ECO:0000313" key="5">
    <source>
        <dbReference type="Proteomes" id="UP000186079"/>
    </source>
</evidence>
<dbReference type="OrthoDB" id="6193567at2"/>
<dbReference type="InterPro" id="IPR007730">
    <property type="entry name" value="SPOR-like_dom"/>
</dbReference>
<dbReference type="Gene3D" id="3.30.70.1070">
    <property type="entry name" value="Sporulation related repeat"/>
    <property type="match status" value="1"/>
</dbReference>
<reference evidence="3 5" key="2">
    <citation type="submission" date="2017-01" db="EMBL/GenBank/DDBJ databases">
        <authorList>
            <person name="Mah S.A."/>
            <person name="Swanson W.J."/>
            <person name="Moy G.W."/>
            <person name="Vacquier V.D."/>
        </authorList>
    </citation>
    <scope>NUCLEOTIDE SEQUENCE [LARGE SCALE GENOMIC DNA]</scope>
    <source>
        <strain evidence="3 5">ATCC 29606</strain>
    </source>
</reference>
<dbReference type="Pfam" id="PF05036">
    <property type="entry name" value="SPOR"/>
    <property type="match status" value="1"/>
</dbReference>
<dbReference type="PROSITE" id="PS51724">
    <property type="entry name" value="SPOR"/>
    <property type="match status" value="1"/>
</dbReference>
<reference evidence="2 4" key="1">
    <citation type="submission" date="2014-11" db="EMBL/GenBank/DDBJ databases">
        <title>Genome sequence of Pseudomonas tuomuerensis JCM 14085.</title>
        <authorList>
            <person name="Shin S.-K."/>
            <person name="Yi H."/>
        </authorList>
    </citation>
    <scope>NUCLEOTIDE SEQUENCE [LARGE SCALE GENOMIC DNA]</scope>
    <source>
        <strain evidence="2 4">JCM 14085</strain>
    </source>
</reference>
<name>A0A0B2CZ65_9PSED</name>
<dbReference type="EMBL" id="FTMC01000037">
    <property type="protein sequence ID" value="SIR53651.1"/>
    <property type="molecule type" value="Genomic_DNA"/>
</dbReference>
<evidence type="ECO:0000313" key="3">
    <source>
        <dbReference type="EMBL" id="SIR53651.1"/>
    </source>
</evidence>
<accession>A0A0B3BLE4</accession>
<dbReference type="InterPro" id="IPR036680">
    <property type="entry name" value="SPOR-like_sf"/>
</dbReference>
<dbReference type="RefSeq" id="WP_027591591.1">
    <property type="nucleotide sequence ID" value="NZ_FMUP01000017.1"/>
</dbReference>
<dbReference type="Proteomes" id="UP000186079">
    <property type="component" value="Unassembled WGS sequence"/>
</dbReference>
<gene>
    <name evidence="2" type="ORF">PT85_17425</name>
    <name evidence="3" type="ORF">SAMN05421672_1375</name>
</gene>
<feature type="domain" description="SPOR" evidence="1">
    <location>
        <begin position="99"/>
        <end position="178"/>
    </location>
</feature>
<dbReference type="EMBL" id="JTAK01000014">
    <property type="protein sequence ID" value="KHO63445.1"/>
    <property type="molecule type" value="Genomic_DNA"/>
</dbReference>
<proteinExistence type="predicted"/>
<dbReference type="Proteomes" id="UP000030980">
    <property type="component" value="Unassembled WGS sequence"/>
</dbReference>
<dbReference type="GO" id="GO:0042834">
    <property type="term" value="F:peptidoglycan binding"/>
    <property type="evidence" value="ECO:0007669"/>
    <property type="project" value="InterPro"/>
</dbReference>
<evidence type="ECO:0000313" key="4">
    <source>
        <dbReference type="Proteomes" id="UP000030980"/>
    </source>
</evidence>
<evidence type="ECO:0000259" key="1">
    <source>
        <dbReference type="PROSITE" id="PS51724"/>
    </source>
</evidence>
<organism evidence="2 4">
    <name type="scientific">Pseudomonas flexibilis</name>
    <dbReference type="NCBI Taxonomy" id="706570"/>
    <lineage>
        <taxon>Bacteria</taxon>
        <taxon>Pseudomonadati</taxon>
        <taxon>Pseudomonadota</taxon>
        <taxon>Gammaproteobacteria</taxon>
        <taxon>Pseudomonadales</taxon>
        <taxon>Pseudomonadaceae</taxon>
        <taxon>Pseudomonas</taxon>
    </lineage>
</organism>